<dbReference type="Proteomes" id="UP001562354">
    <property type="component" value="Unassembled WGS sequence"/>
</dbReference>
<dbReference type="PANTHER" id="PTHR21099">
    <property type="entry name" value="RAD201"/>
    <property type="match status" value="1"/>
</dbReference>
<keyword evidence="8" id="KW-1185">Reference proteome</keyword>
<evidence type="ECO:0000256" key="4">
    <source>
        <dbReference type="PROSITE-ProRule" id="PRU00723"/>
    </source>
</evidence>
<feature type="zinc finger region" description="C3H1-type" evidence="4">
    <location>
        <begin position="6"/>
        <end position="33"/>
    </location>
</feature>
<feature type="region of interest" description="Disordered" evidence="5">
    <location>
        <begin position="33"/>
        <end position="84"/>
    </location>
</feature>
<keyword evidence="1 4" id="KW-0479">Metal-binding</keyword>
<evidence type="ECO:0000313" key="8">
    <source>
        <dbReference type="Proteomes" id="UP001562354"/>
    </source>
</evidence>
<feature type="domain" description="C3H1-type" evidence="6">
    <location>
        <begin position="6"/>
        <end position="33"/>
    </location>
</feature>
<dbReference type="CDD" id="cd23954">
    <property type="entry name" value="AMO1_CTD"/>
    <property type="match status" value="1"/>
</dbReference>
<feature type="compositionally biased region" description="Polar residues" evidence="5">
    <location>
        <begin position="251"/>
        <end position="282"/>
    </location>
</feature>
<evidence type="ECO:0000259" key="6">
    <source>
        <dbReference type="PROSITE" id="PS50103"/>
    </source>
</evidence>
<feature type="compositionally biased region" description="Polar residues" evidence="5">
    <location>
        <begin position="294"/>
        <end position="324"/>
    </location>
</feature>
<feature type="compositionally biased region" description="Low complexity" evidence="5">
    <location>
        <begin position="432"/>
        <end position="444"/>
    </location>
</feature>
<dbReference type="SUPFAM" id="SSF90229">
    <property type="entry name" value="CCCH zinc finger"/>
    <property type="match status" value="1"/>
</dbReference>
<feature type="compositionally biased region" description="Low complexity" evidence="5">
    <location>
        <begin position="219"/>
        <end position="250"/>
    </location>
</feature>
<feature type="compositionally biased region" description="Low complexity" evidence="5">
    <location>
        <begin position="478"/>
        <end position="509"/>
    </location>
</feature>
<feature type="compositionally biased region" description="Low complexity" evidence="5">
    <location>
        <begin position="388"/>
        <end position="421"/>
    </location>
</feature>
<dbReference type="InterPro" id="IPR036855">
    <property type="entry name" value="Znf_CCCH_sf"/>
</dbReference>
<evidence type="ECO:0000256" key="5">
    <source>
        <dbReference type="SAM" id="MobiDB-lite"/>
    </source>
</evidence>
<dbReference type="Gene3D" id="4.10.1000.10">
    <property type="entry name" value="Zinc finger, CCCH-type"/>
    <property type="match status" value="1"/>
</dbReference>
<comment type="caution">
    <text evidence="7">The sequence shown here is derived from an EMBL/GenBank/DDBJ whole genome shotgun (WGS) entry which is preliminary data.</text>
</comment>
<dbReference type="PROSITE" id="PS50103">
    <property type="entry name" value="ZF_C3H1"/>
    <property type="match status" value="1"/>
</dbReference>
<keyword evidence="3 4" id="KW-0862">Zinc</keyword>
<dbReference type="Pfam" id="PF18044">
    <property type="entry name" value="zf-CCCH_4"/>
    <property type="match status" value="1"/>
</dbReference>
<feature type="compositionally biased region" description="Polar residues" evidence="5">
    <location>
        <begin position="528"/>
        <end position="544"/>
    </location>
</feature>
<organism evidence="7 8">
    <name type="scientific">Neodothiora populina</name>
    <dbReference type="NCBI Taxonomy" id="2781224"/>
    <lineage>
        <taxon>Eukaryota</taxon>
        <taxon>Fungi</taxon>
        <taxon>Dikarya</taxon>
        <taxon>Ascomycota</taxon>
        <taxon>Pezizomycotina</taxon>
        <taxon>Dothideomycetes</taxon>
        <taxon>Dothideomycetidae</taxon>
        <taxon>Dothideales</taxon>
        <taxon>Dothioraceae</taxon>
        <taxon>Neodothiora</taxon>
    </lineage>
</organism>
<sequence>MFGRGQQNSNVCRFYQQGRCKFGNACKYEHPGANQPQGDQNSFAALSNNNARNNNNNNNNRPSGLARGDHYRPGSNQQGQQPLPYLMTKEGIETDLRNDRPEWPLSAYGPGRDAPRQLFGGLPLEQSFEEMRLMFYLAQAQGSVQAYIQKEEELLARSNQQVQQVLSNLDGAIQYVLAGKDEHPNRLDMCLKPGAGTQPMHPQPPVSSITPSGPAFGQPSAFGAAAPKPAFGAPAFGAPSQPGGFGQPSALGQNTAFGQPSSLAQGSAFGQPSAPGQSSGFGQPSMPGHGSAFGQASTSTQGSAFGQPSAPAQGSAFGQPSAPGQSGGFGQVAALGAKSPWGQPAATSQGGAFGQPSAPGQMNALGKPAFRQSAFGQASDPGQRPSPFGQASQGSGAFGQASQPSNQASPFASAAPASNTSGGFGQASAFGQPSQPVNNQSSSPFGQASNPDGQPSAFGQPLSLGASQPANPSPFGAPSQPQQNPISQQQSAFGQAAAPAFGQPSAPSPFGQPSKPSQSPFGAAPQAASPSPFGQAQSTQSNGSAHPLQPTGPLNSPDPSTYTRRDGNNKLTNWKNAPVQYMGDAGQPSAPYYRKADGSWERIWLPDGPPPPNPDLQDPRPEVYDAILEAAYAFVRETGTFKDGVMPEIPPMREWIRYDV</sequence>
<evidence type="ECO:0000313" key="7">
    <source>
        <dbReference type="EMBL" id="KAL1303227.1"/>
    </source>
</evidence>
<evidence type="ECO:0000256" key="1">
    <source>
        <dbReference type="ARBA" id="ARBA00022723"/>
    </source>
</evidence>
<keyword evidence="2 4" id="KW-0863">Zinc-finger</keyword>
<dbReference type="InterPro" id="IPR000571">
    <property type="entry name" value="Znf_CCCH"/>
</dbReference>
<dbReference type="SMART" id="SM00356">
    <property type="entry name" value="ZnF_C3H1"/>
    <property type="match status" value="1"/>
</dbReference>
<feature type="region of interest" description="Disordered" evidence="5">
    <location>
        <begin position="187"/>
        <end position="590"/>
    </location>
</feature>
<accession>A0ABR3PAN4</accession>
<evidence type="ECO:0000256" key="3">
    <source>
        <dbReference type="ARBA" id="ARBA00022833"/>
    </source>
</evidence>
<feature type="compositionally biased region" description="Low complexity" evidence="5">
    <location>
        <begin position="48"/>
        <end position="61"/>
    </location>
</feature>
<gene>
    <name evidence="7" type="ORF">AAFC00_006643</name>
</gene>
<protein>
    <recommendedName>
        <fullName evidence="6">C3H1-type domain-containing protein</fullName>
    </recommendedName>
</protein>
<feature type="compositionally biased region" description="Polar residues" evidence="5">
    <location>
        <begin position="552"/>
        <end position="562"/>
    </location>
</feature>
<proteinExistence type="predicted"/>
<dbReference type="EMBL" id="JBFMKM010000010">
    <property type="protein sequence ID" value="KAL1303227.1"/>
    <property type="molecule type" value="Genomic_DNA"/>
</dbReference>
<feature type="compositionally biased region" description="Polar residues" evidence="5">
    <location>
        <begin position="34"/>
        <end position="47"/>
    </location>
</feature>
<evidence type="ECO:0000256" key="2">
    <source>
        <dbReference type="ARBA" id="ARBA00022771"/>
    </source>
</evidence>
<dbReference type="GeneID" id="95980342"/>
<dbReference type="RefSeq" id="XP_069199502.1">
    <property type="nucleotide sequence ID" value="XM_069346633.1"/>
</dbReference>
<dbReference type="PANTHER" id="PTHR21099:SF2">
    <property type="entry name" value="SI:CH211-113E8.11"/>
    <property type="match status" value="1"/>
</dbReference>
<dbReference type="InterPro" id="IPR041367">
    <property type="entry name" value="Znf-CCCH_4"/>
</dbReference>
<reference evidence="7 8" key="1">
    <citation type="submission" date="2024-07" db="EMBL/GenBank/DDBJ databases">
        <title>Draft sequence of the Neodothiora populina.</title>
        <authorList>
            <person name="Drown D.D."/>
            <person name="Schuette U.S."/>
            <person name="Buechlein A.B."/>
            <person name="Rusch D.R."/>
            <person name="Winton L.W."/>
            <person name="Adams G.A."/>
        </authorList>
    </citation>
    <scope>NUCLEOTIDE SEQUENCE [LARGE SCALE GENOMIC DNA]</scope>
    <source>
        <strain evidence="7 8">CPC 39397</strain>
    </source>
</reference>
<name>A0ABR3PAN4_9PEZI</name>